<feature type="region of interest" description="Disordered" evidence="2">
    <location>
        <begin position="192"/>
        <end position="236"/>
    </location>
</feature>
<name>A0AAW0CK83_9AGAR</name>
<evidence type="ECO:0000313" key="3">
    <source>
        <dbReference type="EMBL" id="KAK7039963.1"/>
    </source>
</evidence>
<feature type="region of interest" description="Disordered" evidence="2">
    <location>
        <begin position="435"/>
        <end position="474"/>
    </location>
</feature>
<dbReference type="Proteomes" id="UP001362999">
    <property type="component" value="Unassembled WGS sequence"/>
</dbReference>
<gene>
    <name evidence="3" type="ORF">R3P38DRAFT_3469348</name>
</gene>
<feature type="region of interest" description="Disordered" evidence="2">
    <location>
        <begin position="110"/>
        <end position="129"/>
    </location>
</feature>
<organism evidence="3 4">
    <name type="scientific">Favolaschia claudopus</name>
    <dbReference type="NCBI Taxonomy" id="2862362"/>
    <lineage>
        <taxon>Eukaryota</taxon>
        <taxon>Fungi</taxon>
        <taxon>Dikarya</taxon>
        <taxon>Basidiomycota</taxon>
        <taxon>Agaricomycotina</taxon>
        <taxon>Agaricomycetes</taxon>
        <taxon>Agaricomycetidae</taxon>
        <taxon>Agaricales</taxon>
        <taxon>Marasmiineae</taxon>
        <taxon>Mycenaceae</taxon>
        <taxon>Favolaschia</taxon>
    </lineage>
</organism>
<evidence type="ECO:0000256" key="1">
    <source>
        <dbReference type="SAM" id="Coils"/>
    </source>
</evidence>
<keyword evidence="1" id="KW-0175">Coiled coil</keyword>
<feature type="compositionally biased region" description="Basic residues" evidence="2">
    <location>
        <begin position="459"/>
        <end position="468"/>
    </location>
</feature>
<dbReference type="EMBL" id="JAWWNJ010000016">
    <property type="protein sequence ID" value="KAK7039963.1"/>
    <property type="molecule type" value="Genomic_DNA"/>
</dbReference>
<evidence type="ECO:0000313" key="4">
    <source>
        <dbReference type="Proteomes" id="UP001362999"/>
    </source>
</evidence>
<protein>
    <submittedName>
        <fullName evidence="3">Uncharacterized protein</fullName>
    </submittedName>
</protein>
<feature type="compositionally biased region" description="Acidic residues" evidence="2">
    <location>
        <begin position="617"/>
        <end position="631"/>
    </location>
</feature>
<accession>A0AAW0CK83</accession>
<comment type="caution">
    <text evidence="3">The sequence shown here is derived from an EMBL/GenBank/DDBJ whole genome shotgun (WGS) entry which is preliminary data.</text>
</comment>
<keyword evidence="4" id="KW-1185">Reference proteome</keyword>
<dbReference type="AlphaFoldDB" id="A0AAW0CK83"/>
<evidence type="ECO:0000256" key="2">
    <source>
        <dbReference type="SAM" id="MobiDB-lite"/>
    </source>
</evidence>
<sequence>MSRTRPPLIKVPNGPLSRRANGSGPGPRPTRNTARDSPALPPSAPVRDVSLGPSSKRQRIELNTPLDTTKAQFLDPFSSSAPIQPDPTSNLQLSLDIPSNHSQQDVLQSSRLDDSFSCSSSPSAASSLPLGSAAFSPPSFSQDALYVPGLFPPRASQQSGSLHDYGARSILDPFPAAPTENDIVHRVQHPRDFVTPAPSSSSDHDRHSVPPSRLRTATPVTVPPSQSNLPLPPTRIPKVVTDKIQDHATRILALEQQIQNDADLIEQLQATYSELEASQNDLDNENQLLLRRLSCLEDTVEMQNQTIDRLASLVEANGAAAPPTEDDTTTKAKIRDNTFNTAVRKTMLVAMGLPRTAKAKDACKIRSQKAGGDWNATFTDNSAWHTRMITYVRQQVPQHTPAINAAAMKAKSDDDILDRLETIFRNIATEFRKLQRAGNEEAQSDNEAAVQDDDDSKQIKRRQGRKQRKAEERGEVLRDAKVDLGTDWQFITIPAYQSTDESDQSDVLDPETDTESTREVPVASTRKPWKTRTPKYRSNEVQDEFNELEKMVVKHRVQWEKNNKGKTAAHPRVAGGWKDVPLPFRKPNKVKIPRWAIDEDWLASHQDQDTPSRIEDDAVVDAEADAEDAGH</sequence>
<proteinExistence type="predicted"/>
<feature type="compositionally biased region" description="Basic and acidic residues" evidence="2">
    <location>
        <begin position="606"/>
        <end position="616"/>
    </location>
</feature>
<feature type="compositionally biased region" description="Polar residues" evidence="2">
    <location>
        <begin position="65"/>
        <end position="92"/>
    </location>
</feature>
<feature type="region of interest" description="Disordered" evidence="2">
    <location>
        <begin position="1"/>
        <end position="92"/>
    </location>
</feature>
<feature type="region of interest" description="Disordered" evidence="2">
    <location>
        <begin position="603"/>
        <end position="631"/>
    </location>
</feature>
<feature type="coiled-coil region" evidence="1">
    <location>
        <begin position="251"/>
        <end position="299"/>
    </location>
</feature>
<feature type="region of interest" description="Disordered" evidence="2">
    <location>
        <begin position="560"/>
        <end position="583"/>
    </location>
</feature>
<feature type="compositionally biased region" description="Acidic residues" evidence="2">
    <location>
        <begin position="500"/>
        <end position="514"/>
    </location>
</feature>
<feature type="region of interest" description="Disordered" evidence="2">
    <location>
        <begin position="499"/>
        <end position="534"/>
    </location>
</feature>
<feature type="compositionally biased region" description="Low complexity" evidence="2">
    <location>
        <begin position="115"/>
        <end position="129"/>
    </location>
</feature>
<reference evidence="3 4" key="1">
    <citation type="journal article" date="2024" name="J Genomics">
        <title>Draft genome sequencing and assembly of Favolaschia claudopus CIRM-BRFM 2984 isolated from oak limbs.</title>
        <authorList>
            <person name="Navarro D."/>
            <person name="Drula E."/>
            <person name="Chaduli D."/>
            <person name="Cazenave R."/>
            <person name="Ahrendt S."/>
            <person name="Wang J."/>
            <person name="Lipzen A."/>
            <person name="Daum C."/>
            <person name="Barry K."/>
            <person name="Grigoriev I.V."/>
            <person name="Favel A."/>
            <person name="Rosso M.N."/>
            <person name="Martin F."/>
        </authorList>
    </citation>
    <scope>NUCLEOTIDE SEQUENCE [LARGE SCALE GENOMIC DNA]</scope>
    <source>
        <strain evidence="3 4">CIRM-BRFM 2984</strain>
    </source>
</reference>